<dbReference type="EMBL" id="CP027541">
    <property type="protein sequence ID" value="AWT51456.1"/>
    <property type="molecule type" value="Genomic_DNA"/>
</dbReference>
<dbReference type="Pfam" id="PF02653">
    <property type="entry name" value="BPD_transp_2"/>
    <property type="match status" value="1"/>
</dbReference>
<keyword evidence="2" id="KW-1003">Cell membrane</keyword>
<dbReference type="CDD" id="cd06579">
    <property type="entry name" value="TM_PBP1_transp_AraH_like"/>
    <property type="match status" value="1"/>
</dbReference>
<evidence type="ECO:0000256" key="1">
    <source>
        <dbReference type="ARBA" id="ARBA00004651"/>
    </source>
</evidence>
<keyword evidence="5 6" id="KW-0472">Membrane</keyword>
<reference evidence="7 8" key="1">
    <citation type="journal article" date="2013" name="Genome Announc.">
        <title>Draft genome sequence of MKD8, a conjugal recipient Mycobacterium smegmatis strain.</title>
        <authorList>
            <person name="Gray T.A."/>
            <person name="Palumbo M.J."/>
            <person name="Derbyshire K.M."/>
        </authorList>
    </citation>
    <scope>NUCLEOTIDE SEQUENCE [LARGE SCALE GENOMIC DNA]</scope>
    <source>
        <strain evidence="7 8">MKD8</strain>
    </source>
</reference>
<comment type="subcellular location">
    <subcellularLocation>
        <location evidence="1">Cell membrane</location>
        <topology evidence="1">Multi-pass membrane protein</topology>
    </subcellularLocation>
</comment>
<accession>A0A2U9PI95</accession>
<dbReference type="GO" id="GO:0005886">
    <property type="term" value="C:plasma membrane"/>
    <property type="evidence" value="ECO:0007669"/>
    <property type="project" value="UniProtKB-SubCell"/>
</dbReference>
<sequence>MLVLLCLFFTFASDGFLGMGNIQAIVNQAAVPVVLASGLTLVILMGSIDMSIEGVIATVSILSAMLVANSVNSNHLGWIATVIALAIGTGFGLANGLIITKLRLPSLIVTLGMWFVGLGVASFLFPDNQPRVLDEGFRRWALDAPLGFQRLTYVAVGVVLVIYFVLKWTRLGRTIYAIGAGEPQLVLAGVKVDRYKIAAFAASGFLAGLAALMTTAQIGGGDAAAGDGRLFPAVSAVVIGGTLLSGGRGGILQSVVGVFLLAVLENGMMHLGVSVYLQQAVVGLVVVAVVIVAGWQSRAVLRVIK</sequence>
<dbReference type="Proteomes" id="UP000011200">
    <property type="component" value="Chromosome"/>
</dbReference>
<feature type="transmembrane region" description="Helical" evidence="6">
    <location>
        <begin position="197"/>
        <end position="218"/>
    </location>
</feature>
<proteinExistence type="predicted"/>
<dbReference type="PANTHER" id="PTHR32196">
    <property type="entry name" value="ABC TRANSPORTER PERMEASE PROTEIN YPHD-RELATED-RELATED"/>
    <property type="match status" value="1"/>
</dbReference>
<evidence type="ECO:0000313" key="7">
    <source>
        <dbReference type="EMBL" id="AWT51456.1"/>
    </source>
</evidence>
<dbReference type="AlphaFoldDB" id="A0A2U9PI95"/>
<reference evidence="8" key="2">
    <citation type="submission" date="2018-03" db="EMBL/GenBank/DDBJ databases">
        <authorList>
            <person name="Derbyshire K."/>
            <person name="Gray T.A."/>
            <person name="Champion M."/>
        </authorList>
    </citation>
    <scope>NUCLEOTIDE SEQUENCE [LARGE SCALE GENOMIC DNA]</scope>
    <source>
        <strain evidence="8">MKD8</strain>
    </source>
</reference>
<feature type="transmembrane region" description="Helical" evidence="6">
    <location>
        <begin position="30"/>
        <end position="48"/>
    </location>
</feature>
<feature type="transmembrane region" description="Helical" evidence="6">
    <location>
        <begin position="55"/>
        <end position="72"/>
    </location>
</feature>
<dbReference type="GO" id="GO:0022857">
    <property type="term" value="F:transmembrane transporter activity"/>
    <property type="evidence" value="ECO:0007669"/>
    <property type="project" value="InterPro"/>
</dbReference>
<protein>
    <submittedName>
        <fullName evidence="7">Ribose/xylose/arabinose/galactoside ABC-type transport systems, permease components</fullName>
    </submittedName>
</protein>
<dbReference type="InterPro" id="IPR001851">
    <property type="entry name" value="ABC_transp_permease"/>
</dbReference>
<gene>
    <name evidence="7" type="ORF">D806_004630</name>
</gene>
<keyword evidence="3 6" id="KW-0812">Transmembrane</keyword>
<name>A0A2U9PI95_MYCSE</name>
<evidence type="ECO:0000256" key="5">
    <source>
        <dbReference type="ARBA" id="ARBA00023136"/>
    </source>
</evidence>
<evidence type="ECO:0000256" key="3">
    <source>
        <dbReference type="ARBA" id="ARBA00022692"/>
    </source>
</evidence>
<dbReference type="PANTHER" id="PTHR32196:SF72">
    <property type="entry name" value="RIBOSE IMPORT PERMEASE PROTEIN RBSC"/>
    <property type="match status" value="1"/>
</dbReference>
<organism evidence="7 8">
    <name type="scientific">Mycolicibacterium smegmatis (strain MKD8)</name>
    <name type="common">Mycobacterium smegmatis</name>
    <dbReference type="NCBI Taxonomy" id="1214915"/>
    <lineage>
        <taxon>Bacteria</taxon>
        <taxon>Bacillati</taxon>
        <taxon>Actinomycetota</taxon>
        <taxon>Actinomycetes</taxon>
        <taxon>Mycobacteriales</taxon>
        <taxon>Mycobacteriaceae</taxon>
        <taxon>Mycolicibacterium</taxon>
    </lineage>
</organism>
<evidence type="ECO:0000313" key="8">
    <source>
        <dbReference type="Proteomes" id="UP000011200"/>
    </source>
</evidence>
<evidence type="ECO:0000256" key="6">
    <source>
        <dbReference type="SAM" id="Phobius"/>
    </source>
</evidence>
<evidence type="ECO:0000256" key="2">
    <source>
        <dbReference type="ARBA" id="ARBA00022475"/>
    </source>
</evidence>
<evidence type="ECO:0000256" key="4">
    <source>
        <dbReference type="ARBA" id="ARBA00022989"/>
    </source>
</evidence>
<feature type="transmembrane region" description="Helical" evidence="6">
    <location>
        <begin position="275"/>
        <end position="295"/>
    </location>
</feature>
<keyword evidence="4 6" id="KW-1133">Transmembrane helix</keyword>
<feature type="transmembrane region" description="Helical" evidence="6">
    <location>
        <begin position="106"/>
        <end position="126"/>
    </location>
</feature>
<feature type="transmembrane region" description="Helical" evidence="6">
    <location>
        <begin position="78"/>
        <end position="99"/>
    </location>
</feature>
<feature type="transmembrane region" description="Helical" evidence="6">
    <location>
        <begin position="230"/>
        <end position="263"/>
    </location>
</feature>
<feature type="transmembrane region" description="Helical" evidence="6">
    <location>
        <begin position="146"/>
        <end position="166"/>
    </location>
</feature>